<accession>A0A2T3Q6Y2</accession>
<dbReference type="EMBL" id="UATL01000006">
    <property type="protein sequence ID" value="SPY45183.1"/>
    <property type="molecule type" value="Genomic_DNA"/>
</dbReference>
<organism evidence="1 2">
    <name type="scientific">Photobacterium damselae</name>
    <dbReference type="NCBI Taxonomy" id="38293"/>
    <lineage>
        <taxon>Bacteria</taxon>
        <taxon>Pseudomonadati</taxon>
        <taxon>Pseudomonadota</taxon>
        <taxon>Gammaproteobacteria</taxon>
        <taxon>Vibrionales</taxon>
        <taxon>Vibrionaceae</taxon>
        <taxon>Photobacterium</taxon>
    </lineage>
</organism>
<gene>
    <name evidence="1" type="ORF">NCTC11647_03968</name>
</gene>
<reference evidence="1 2" key="1">
    <citation type="submission" date="2018-06" db="EMBL/GenBank/DDBJ databases">
        <authorList>
            <consortium name="Pathogen Informatics"/>
            <person name="Doyle S."/>
        </authorList>
    </citation>
    <scope>NUCLEOTIDE SEQUENCE [LARGE SCALE GENOMIC DNA]</scope>
    <source>
        <strain evidence="1 2">NCTC11647</strain>
    </source>
</reference>
<sequence length="75" mass="8379">MTDKYFVSGVLGEFAFYALHLGNQLILEDKLIINNVTLVNDVFSGLIEIPPNDKNTLNQYTPRLETVKAQGKSHA</sequence>
<evidence type="ECO:0000313" key="1">
    <source>
        <dbReference type="EMBL" id="SPY45183.1"/>
    </source>
</evidence>
<dbReference type="RefSeq" id="WP_036766176.1">
    <property type="nucleotide sequence ID" value="NZ_PYOG01000041.1"/>
</dbReference>
<proteinExistence type="predicted"/>
<name>A0A2T3Q6Y2_PHODM</name>
<dbReference type="AlphaFoldDB" id="A0A2T3Q6Y2"/>
<protein>
    <submittedName>
        <fullName evidence="1">Uncharacterized protein</fullName>
    </submittedName>
</protein>
<dbReference type="Proteomes" id="UP000251647">
    <property type="component" value="Unassembled WGS sequence"/>
</dbReference>
<evidence type="ECO:0000313" key="2">
    <source>
        <dbReference type="Proteomes" id="UP000251647"/>
    </source>
</evidence>